<dbReference type="InterPro" id="IPR049316">
    <property type="entry name" value="GDC-P_C"/>
</dbReference>
<feature type="domain" description="Glycine dehydrogenase C-terminal" evidence="2">
    <location>
        <begin position="63"/>
        <end position="156"/>
    </location>
</feature>
<dbReference type="KEGG" id="nve:5515975"/>
<name>A7RWQ5_NEMVE</name>
<keyword evidence="4" id="KW-1185">Reference proteome</keyword>
<dbReference type="HOGENOM" id="CLU_1671411_0_0_1"/>
<evidence type="ECO:0000259" key="2">
    <source>
        <dbReference type="Pfam" id="PF21478"/>
    </source>
</evidence>
<dbReference type="PhylomeDB" id="A7RWQ5"/>
<organism evidence="3 4">
    <name type="scientific">Nematostella vectensis</name>
    <name type="common">Starlet sea anemone</name>
    <dbReference type="NCBI Taxonomy" id="45351"/>
    <lineage>
        <taxon>Eukaryota</taxon>
        <taxon>Metazoa</taxon>
        <taxon>Cnidaria</taxon>
        <taxon>Anthozoa</taxon>
        <taxon>Hexacorallia</taxon>
        <taxon>Actiniaria</taxon>
        <taxon>Edwardsiidae</taxon>
        <taxon>Nematostella</taxon>
    </lineage>
</organism>
<evidence type="ECO:0000313" key="4">
    <source>
        <dbReference type="Proteomes" id="UP000001593"/>
    </source>
</evidence>
<dbReference type="Proteomes" id="UP000001593">
    <property type="component" value="Unassembled WGS sequence"/>
</dbReference>
<dbReference type="SUPFAM" id="SSF53383">
    <property type="entry name" value="PLP-dependent transferases"/>
    <property type="match status" value="1"/>
</dbReference>
<dbReference type="InParanoid" id="A7RWQ5"/>
<dbReference type="Gene3D" id="3.90.1150.10">
    <property type="entry name" value="Aspartate Aminotransferase, domain 1"/>
    <property type="match status" value="1"/>
</dbReference>
<dbReference type="InterPro" id="IPR015422">
    <property type="entry name" value="PyrdxlP-dep_Trfase_small"/>
</dbReference>
<accession>A7RWQ5</accession>
<dbReference type="PANTHER" id="PTHR11773:SF1">
    <property type="entry name" value="GLYCINE DEHYDROGENASE (DECARBOXYLATING), MITOCHONDRIAL"/>
    <property type="match status" value="1"/>
</dbReference>
<evidence type="ECO:0000313" key="3">
    <source>
        <dbReference type="EMBL" id="EDO44072.1"/>
    </source>
</evidence>
<dbReference type="eggNOG" id="KOG2040">
    <property type="taxonomic scope" value="Eukaryota"/>
</dbReference>
<dbReference type="GO" id="GO:0004375">
    <property type="term" value="F:glycine dehydrogenase (decarboxylating) activity"/>
    <property type="evidence" value="ECO:0007669"/>
    <property type="project" value="InterPro"/>
</dbReference>
<gene>
    <name evidence="3" type="ORF">NEMVEDRAFT_v1g203293</name>
</gene>
<proteinExistence type="predicted"/>
<dbReference type="AlphaFoldDB" id="A7RWQ5"/>
<dbReference type="PANTHER" id="PTHR11773">
    <property type="entry name" value="GLYCINE DEHYDROGENASE, DECARBOXYLATING"/>
    <property type="match status" value="1"/>
</dbReference>
<dbReference type="Pfam" id="PF21478">
    <property type="entry name" value="GcvP2_C"/>
    <property type="match status" value="1"/>
</dbReference>
<dbReference type="GO" id="GO:0006546">
    <property type="term" value="P:glycine catabolic process"/>
    <property type="evidence" value="ECO:0007669"/>
    <property type="project" value="InterPro"/>
</dbReference>
<dbReference type="InterPro" id="IPR015424">
    <property type="entry name" value="PyrdxlP-dep_Trfase"/>
</dbReference>
<reference evidence="3 4" key="1">
    <citation type="journal article" date="2007" name="Science">
        <title>Sea anemone genome reveals ancestral eumetazoan gene repertoire and genomic organization.</title>
        <authorList>
            <person name="Putnam N.H."/>
            <person name="Srivastava M."/>
            <person name="Hellsten U."/>
            <person name="Dirks B."/>
            <person name="Chapman J."/>
            <person name="Salamov A."/>
            <person name="Terry A."/>
            <person name="Shapiro H."/>
            <person name="Lindquist E."/>
            <person name="Kapitonov V.V."/>
            <person name="Jurka J."/>
            <person name="Genikhovich G."/>
            <person name="Grigoriev I.V."/>
            <person name="Lucas S.M."/>
            <person name="Steele R.E."/>
            <person name="Finnerty J.R."/>
            <person name="Technau U."/>
            <person name="Martindale M.Q."/>
            <person name="Rokhsar D.S."/>
        </authorList>
    </citation>
    <scope>NUCLEOTIDE SEQUENCE [LARGE SCALE GENOMIC DNA]</scope>
    <source>
        <strain evidence="4">CH2 X CH6</strain>
    </source>
</reference>
<keyword evidence="1" id="KW-0663">Pyridoxal phosphate</keyword>
<protein>
    <recommendedName>
        <fullName evidence="2">Glycine dehydrogenase C-terminal domain-containing protein</fullName>
    </recommendedName>
</protein>
<dbReference type="InterPro" id="IPR020581">
    <property type="entry name" value="GDC_P"/>
</dbReference>
<dbReference type="EMBL" id="DS469548">
    <property type="protein sequence ID" value="EDO44072.1"/>
    <property type="molecule type" value="Genomic_DNA"/>
</dbReference>
<evidence type="ECO:0000256" key="1">
    <source>
        <dbReference type="ARBA" id="ARBA00022898"/>
    </source>
</evidence>
<sequence length="158" mass="17158">MVSRKKHLIPYLPSHPVVPPQSTIAAGAKPFGVISGAPYGSSAILPISWAYIKLMGGKGLRKATEVAILNANYMAARLKDYYAVLFVGDGYCAHEFILDAKDYKKTGVEAMDIAKRLQDYGFHAPTVSRPVSTALVIEPTESESKAELDRLCDALICK</sequence>
<dbReference type="STRING" id="45351.A7RWQ5"/>